<keyword evidence="10 11" id="KW-0961">Cell wall biogenesis/degradation</keyword>
<feature type="transmembrane region" description="Helical" evidence="11">
    <location>
        <begin position="20"/>
        <end position="42"/>
    </location>
</feature>
<dbReference type="GO" id="GO:0008955">
    <property type="term" value="F:peptidoglycan glycosyltransferase activity"/>
    <property type="evidence" value="ECO:0007669"/>
    <property type="project" value="UniProtKB-UniRule"/>
</dbReference>
<accession>A0A172YH23</accession>
<dbReference type="SUPFAM" id="SSF53955">
    <property type="entry name" value="Lysozyme-like"/>
    <property type="match status" value="1"/>
</dbReference>
<keyword evidence="8 11" id="KW-1133">Transmembrane helix</keyword>
<dbReference type="KEGG" id="haa:A5892_14260"/>
<keyword evidence="7 11" id="KW-0573">Peptidoglycan synthesis</keyword>
<evidence type="ECO:0000256" key="4">
    <source>
        <dbReference type="ARBA" id="ARBA00022679"/>
    </source>
</evidence>
<dbReference type="GO" id="GO:0016763">
    <property type="term" value="F:pentosyltransferase activity"/>
    <property type="evidence" value="ECO:0007669"/>
    <property type="project" value="InterPro"/>
</dbReference>
<evidence type="ECO:0000256" key="9">
    <source>
        <dbReference type="ARBA" id="ARBA00023136"/>
    </source>
</evidence>
<dbReference type="NCBIfam" id="TIGR02070">
    <property type="entry name" value="mono_pep_trsgly"/>
    <property type="match status" value="1"/>
</dbReference>
<dbReference type="GO" id="GO:0005886">
    <property type="term" value="C:plasma membrane"/>
    <property type="evidence" value="ECO:0007669"/>
    <property type="project" value="UniProtKB-SubCell"/>
</dbReference>
<keyword evidence="3 11" id="KW-0328">Glycosyltransferase</keyword>
<dbReference type="EMBL" id="CP015243">
    <property type="protein sequence ID" value="ANF58493.1"/>
    <property type="molecule type" value="Genomic_DNA"/>
</dbReference>
<keyword evidence="2 11" id="KW-0997">Cell inner membrane</keyword>
<dbReference type="InterPro" id="IPR001264">
    <property type="entry name" value="Glyco_trans_51"/>
</dbReference>
<dbReference type="Gene3D" id="1.10.3810.10">
    <property type="entry name" value="Biosynthetic peptidoglycan transglycosylase-like"/>
    <property type="match status" value="1"/>
</dbReference>
<protein>
    <recommendedName>
        <fullName evidence="11">Biosynthetic peptidoglycan transglycosylase</fullName>
        <ecNumber evidence="11">2.4.99.28</ecNumber>
    </recommendedName>
    <alternativeName>
        <fullName evidence="11">Glycan polymerase</fullName>
    </alternativeName>
    <alternativeName>
        <fullName evidence="11">Peptidoglycan glycosyltransferase MtgA</fullName>
        <shortName evidence="11">PGT</shortName>
    </alternativeName>
</protein>
<dbReference type="InterPro" id="IPR023346">
    <property type="entry name" value="Lysozyme-like_dom_sf"/>
</dbReference>
<evidence type="ECO:0000256" key="8">
    <source>
        <dbReference type="ARBA" id="ARBA00022989"/>
    </source>
</evidence>
<reference evidence="13 14" key="1">
    <citation type="submission" date="2016-04" db="EMBL/GenBank/DDBJ databases">
        <title>Complete Genome Sequence of Halotalea alkalilenta IHB B 13600.</title>
        <authorList>
            <person name="Swarnkar M.K."/>
            <person name="Sharma A."/>
            <person name="Kaushal K."/>
            <person name="Soni R."/>
            <person name="Rana S."/>
            <person name="Singh A.K."/>
            <person name="Gulati A."/>
        </authorList>
    </citation>
    <scope>NUCLEOTIDE SEQUENCE [LARGE SCALE GENOMIC DNA]</scope>
    <source>
        <strain evidence="13 14">IHB B 13600</strain>
    </source>
</reference>
<comment type="function">
    <text evidence="11">Peptidoglycan polymerase that catalyzes glycan chain elongation from lipid-linked precursors.</text>
</comment>
<dbReference type="HAMAP" id="MF_00766">
    <property type="entry name" value="PGT_MtgA"/>
    <property type="match status" value="1"/>
</dbReference>
<name>A0A172YH23_9GAMM</name>
<evidence type="ECO:0000313" key="14">
    <source>
        <dbReference type="Proteomes" id="UP000077875"/>
    </source>
</evidence>
<evidence type="ECO:0000256" key="6">
    <source>
        <dbReference type="ARBA" id="ARBA00022960"/>
    </source>
</evidence>
<comment type="catalytic activity">
    <reaction evidence="11">
        <text>[GlcNAc-(1-&gt;4)-Mur2Ac(oyl-L-Ala-gamma-D-Glu-L-Lys-D-Ala-D-Ala)](n)-di-trans,octa-cis-undecaprenyl diphosphate + beta-D-GlcNAc-(1-&gt;4)-Mur2Ac(oyl-L-Ala-gamma-D-Glu-L-Lys-D-Ala-D-Ala)-di-trans,octa-cis-undecaprenyl diphosphate = [GlcNAc-(1-&gt;4)-Mur2Ac(oyl-L-Ala-gamma-D-Glu-L-Lys-D-Ala-D-Ala)](n+1)-di-trans,octa-cis-undecaprenyl diphosphate + di-trans,octa-cis-undecaprenyl diphosphate + H(+)</text>
        <dbReference type="Rhea" id="RHEA:23708"/>
        <dbReference type="Rhea" id="RHEA-COMP:9602"/>
        <dbReference type="Rhea" id="RHEA-COMP:9603"/>
        <dbReference type="ChEBI" id="CHEBI:15378"/>
        <dbReference type="ChEBI" id="CHEBI:58405"/>
        <dbReference type="ChEBI" id="CHEBI:60033"/>
        <dbReference type="ChEBI" id="CHEBI:78435"/>
        <dbReference type="EC" id="2.4.99.28"/>
    </reaction>
</comment>
<dbReference type="GO" id="GO:0071555">
    <property type="term" value="P:cell wall organization"/>
    <property type="evidence" value="ECO:0007669"/>
    <property type="project" value="UniProtKB-KW"/>
</dbReference>
<dbReference type="GO" id="GO:0008360">
    <property type="term" value="P:regulation of cell shape"/>
    <property type="evidence" value="ECO:0007669"/>
    <property type="project" value="UniProtKB-KW"/>
</dbReference>
<dbReference type="EC" id="2.4.99.28" evidence="11"/>
<keyword evidence="9 11" id="KW-0472">Membrane</keyword>
<sequence>MPRAIRRTRSSSLVARLGRWVVGLSAGFVMLSVLSVLLFRWLPVPVSSVMIERELQALSEGRAPGYDYRWVDYADISPQLKLAVIAAEDQRFPAHHGFDQQQIQQALSAWRSGGSLRGASTISQQTAKNLWLWSSSSWSRKAIEVWFTLLIEFLWPKQRILEVYLNLAEWDVGVFGAEAAARHYFGVGAAELGAGQAARLAAVLPAPRVWDPLRPNARVAQRIQWVERQMRQLGGVGYLQRLQ</sequence>
<dbReference type="Proteomes" id="UP000077875">
    <property type="component" value="Chromosome"/>
</dbReference>
<organism evidence="13 14">
    <name type="scientific">Halotalea alkalilenta</name>
    <dbReference type="NCBI Taxonomy" id="376489"/>
    <lineage>
        <taxon>Bacteria</taxon>
        <taxon>Pseudomonadati</taxon>
        <taxon>Pseudomonadota</taxon>
        <taxon>Gammaproteobacteria</taxon>
        <taxon>Oceanospirillales</taxon>
        <taxon>Halomonadaceae</taxon>
        <taxon>Halotalea</taxon>
    </lineage>
</organism>
<keyword evidence="5 11" id="KW-0812">Transmembrane</keyword>
<evidence type="ECO:0000256" key="2">
    <source>
        <dbReference type="ARBA" id="ARBA00022519"/>
    </source>
</evidence>
<evidence type="ECO:0000259" key="12">
    <source>
        <dbReference type="Pfam" id="PF00912"/>
    </source>
</evidence>
<evidence type="ECO:0000256" key="3">
    <source>
        <dbReference type="ARBA" id="ARBA00022676"/>
    </source>
</evidence>
<evidence type="ECO:0000256" key="11">
    <source>
        <dbReference type="HAMAP-Rule" id="MF_00766"/>
    </source>
</evidence>
<keyword evidence="6 11" id="KW-0133">Cell shape</keyword>
<comment type="pathway">
    <text evidence="11">Cell wall biogenesis; peptidoglycan biosynthesis.</text>
</comment>
<dbReference type="AlphaFoldDB" id="A0A172YH23"/>
<dbReference type="UniPathway" id="UPA00219"/>
<proteinExistence type="inferred from homology"/>
<keyword evidence="4 11" id="KW-0808">Transferase</keyword>
<evidence type="ECO:0000256" key="10">
    <source>
        <dbReference type="ARBA" id="ARBA00023316"/>
    </source>
</evidence>
<feature type="domain" description="Glycosyl transferase family 51" evidence="12">
    <location>
        <begin position="68"/>
        <end position="230"/>
    </location>
</feature>
<dbReference type="InterPro" id="IPR036950">
    <property type="entry name" value="PBP_transglycosylase"/>
</dbReference>
<keyword evidence="1 11" id="KW-1003">Cell membrane</keyword>
<dbReference type="RefSeq" id="WP_064123364.1">
    <property type="nucleotide sequence ID" value="NZ_CP015243.1"/>
</dbReference>
<comment type="similarity">
    <text evidence="11">Belongs to the glycosyltransferase 51 family.</text>
</comment>
<dbReference type="InterPro" id="IPR011812">
    <property type="entry name" value="Pep_trsgly"/>
</dbReference>
<keyword evidence="14" id="KW-1185">Reference proteome</keyword>
<comment type="subcellular location">
    <subcellularLocation>
        <location evidence="11">Cell inner membrane</location>
        <topology evidence="11">Single-pass membrane protein</topology>
    </subcellularLocation>
</comment>
<gene>
    <name evidence="11 13" type="primary">mtgA</name>
    <name evidence="13" type="ORF">A5892_14260</name>
</gene>
<dbReference type="STRING" id="376489.A5892_14260"/>
<dbReference type="GO" id="GO:0009252">
    <property type="term" value="P:peptidoglycan biosynthetic process"/>
    <property type="evidence" value="ECO:0007669"/>
    <property type="project" value="UniProtKB-UniRule"/>
</dbReference>
<dbReference type="PANTHER" id="PTHR30400:SF0">
    <property type="entry name" value="BIOSYNTHETIC PEPTIDOGLYCAN TRANSGLYCOSYLASE"/>
    <property type="match status" value="1"/>
</dbReference>
<evidence type="ECO:0000313" key="13">
    <source>
        <dbReference type="EMBL" id="ANF58493.1"/>
    </source>
</evidence>
<dbReference type="GO" id="GO:0009274">
    <property type="term" value="C:peptidoglycan-based cell wall"/>
    <property type="evidence" value="ECO:0007669"/>
    <property type="project" value="InterPro"/>
</dbReference>
<evidence type="ECO:0000256" key="1">
    <source>
        <dbReference type="ARBA" id="ARBA00022475"/>
    </source>
</evidence>
<evidence type="ECO:0000256" key="7">
    <source>
        <dbReference type="ARBA" id="ARBA00022984"/>
    </source>
</evidence>
<dbReference type="Pfam" id="PF00912">
    <property type="entry name" value="Transgly"/>
    <property type="match status" value="1"/>
</dbReference>
<evidence type="ECO:0000256" key="5">
    <source>
        <dbReference type="ARBA" id="ARBA00022692"/>
    </source>
</evidence>
<dbReference type="PANTHER" id="PTHR30400">
    <property type="entry name" value="MONOFUNCTIONAL BIOSYNTHETIC PEPTIDOGLYCAN TRANSGLYCOSYLASE"/>
    <property type="match status" value="1"/>
</dbReference>